<dbReference type="RefSeq" id="WP_171198217.1">
    <property type="nucleotide sequence ID" value="NZ_JABEND010000001.1"/>
</dbReference>
<evidence type="ECO:0000313" key="12">
    <source>
        <dbReference type="Proteomes" id="UP000562984"/>
    </source>
</evidence>
<feature type="domain" description="Endonuclease/exonuclease/phosphatase" evidence="10">
    <location>
        <begin position="4"/>
        <end position="254"/>
    </location>
</feature>
<name>A0A849A7Z9_9ACTN</name>
<dbReference type="PROSITE" id="PS00728">
    <property type="entry name" value="AP_NUCLEASE_F1_3"/>
    <property type="match status" value="1"/>
</dbReference>
<organism evidence="11 12">
    <name type="scientific">Nakamurella aerolata</name>
    <dbReference type="NCBI Taxonomy" id="1656892"/>
    <lineage>
        <taxon>Bacteria</taxon>
        <taxon>Bacillati</taxon>
        <taxon>Actinomycetota</taxon>
        <taxon>Actinomycetes</taxon>
        <taxon>Nakamurellales</taxon>
        <taxon>Nakamurellaceae</taxon>
        <taxon>Nakamurella</taxon>
    </lineage>
</organism>
<dbReference type="GO" id="GO:0003677">
    <property type="term" value="F:DNA binding"/>
    <property type="evidence" value="ECO:0007669"/>
    <property type="project" value="InterPro"/>
</dbReference>
<dbReference type="CDD" id="cd09086">
    <property type="entry name" value="ExoIII-like_AP-endo"/>
    <property type="match status" value="1"/>
</dbReference>
<feature type="binding site" evidence="7">
    <location>
        <position position="254"/>
    </location>
    <ligand>
        <name>Mg(2+)</name>
        <dbReference type="ChEBI" id="CHEBI:18420"/>
        <label>1</label>
    </ligand>
</feature>
<evidence type="ECO:0000256" key="6">
    <source>
        <dbReference type="PIRSR" id="PIRSR604808-1"/>
    </source>
</evidence>
<feature type="region of interest" description="Disordered" evidence="9">
    <location>
        <begin position="239"/>
        <end position="272"/>
    </location>
</feature>
<feature type="compositionally biased region" description="Basic and acidic residues" evidence="9">
    <location>
        <begin position="239"/>
        <end position="252"/>
    </location>
</feature>
<feature type="binding site" evidence="7">
    <location>
        <position position="34"/>
    </location>
    <ligand>
        <name>Mg(2+)</name>
        <dbReference type="ChEBI" id="CHEBI:18420"/>
        <label>1</label>
    </ligand>
</feature>
<dbReference type="InterPro" id="IPR036691">
    <property type="entry name" value="Endo/exonu/phosph_ase_sf"/>
</dbReference>
<feature type="active site" evidence="6">
    <location>
        <position position="110"/>
    </location>
</feature>
<evidence type="ECO:0000256" key="9">
    <source>
        <dbReference type="SAM" id="MobiDB-lite"/>
    </source>
</evidence>
<dbReference type="EMBL" id="JABEND010000001">
    <property type="protein sequence ID" value="NNG34610.1"/>
    <property type="molecule type" value="Genomic_DNA"/>
</dbReference>
<keyword evidence="7" id="KW-0464">Manganese</keyword>
<feature type="site" description="Transition state stabilizer" evidence="8">
    <location>
        <position position="155"/>
    </location>
</feature>
<evidence type="ECO:0000256" key="7">
    <source>
        <dbReference type="PIRSR" id="PIRSR604808-2"/>
    </source>
</evidence>
<dbReference type="Gene3D" id="3.60.10.10">
    <property type="entry name" value="Endonuclease/exonuclease/phosphatase"/>
    <property type="match status" value="1"/>
</dbReference>
<dbReference type="InterPro" id="IPR004808">
    <property type="entry name" value="AP_endonuc_1"/>
</dbReference>
<comment type="similarity">
    <text evidence="2">Belongs to the DNA repair enzymes AP/ExoA family.</text>
</comment>
<feature type="site" description="Important for catalytic activity" evidence="8">
    <location>
        <position position="224"/>
    </location>
</feature>
<comment type="cofactor">
    <cofactor evidence="1">
        <name>Mn(2+)</name>
        <dbReference type="ChEBI" id="CHEBI:29035"/>
    </cofactor>
</comment>
<evidence type="ECO:0000256" key="1">
    <source>
        <dbReference type="ARBA" id="ARBA00001936"/>
    </source>
</evidence>
<dbReference type="PANTHER" id="PTHR43250:SF2">
    <property type="entry name" value="EXODEOXYRIBONUCLEASE III"/>
    <property type="match status" value="1"/>
</dbReference>
<feature type="binding site" evidence="7">
    <location>
        <position position="155"/>
    </location>
    <ligand>
        <name>Mg(2+)</name>
        <dbReference type="ChEBI" id="CHEBI:18420"/>
        <label>1</label>
    </ligand>
</feature>
<evidence type="ECO:0000256" key="5">
    <source>
        <dbReference type="ARBA" id="ARBA00022842"/>
    </source>
</evidence>
<feature type="active site" description="Proton donor/acceptor" evidence="6">
    <location>
        <position position="153"/>
    </location>
</feature>
<feature type="binding site" evidence="7">
    <location>
        <position position="7"/>
    </location>
    <ligand>
        <name>Mg(2+)</name>
        <dbReference type="ChEBI" id="CHEBI:18420"/>
        <label>1</label>
    </ligand>
</feature>
<dbReference type="GO" id="GO:0004519">
    <property type="term" value="F:endonuclease activity"/>
    <property type="evidence" value="ECO:0007669"/>
    <property type="project" value="InterPro"/>
</dbReference>
<sequence>MRLATWNVNSLRARMDRVLEFMRRSEVDVLAVQETKLADAAFPVQPFEELGYQVAHHGLNHWNGVAVLSRVGLDDVQRGFPGQPGYGDPAVVEARAVSALAGGIRVWSLYVPNGREQGHPHFDYKLAWLKALGEQVSGQLAADLDAALVLAGDYNIAPTDADVWSVEYYADKTHTSPPERAAFQGLLDAGLSDPVRAFTRAPKTFTYWDYQQLRFQKNRGMRIDFMLCSDAVRDRVSGASIDRDERKGKGASDHAPVLLDLLDTAPPTGNAR</sequence>
<keyword evidence="3 7" id="KW-0479">Metal-binding</keyword>
<feature type="active site" description="Proton acceptor" evidence="6">
    <location>
        <position position="254"/>
    </location>
</feature>
<dbReference type="SUPFAM" id="SSF56219">
    <property type="entry name" value="DNase I-like"/>
    <property type="match status" value="1"/>
</dbReference>
<dbReference type="GO" id="GO:0008311">
    <property type="term" value="F:double-stranded DNA 3'-5' DNA exonuclease activity"/>
    <property type="evidence" value="ECO:0007669"/>
    <property type="project" value="UniProtKB-EC"/>
</dbReference>
<gene>
    <name evidence="11" type="primary">xth</name>
    <name evidence="11" type="ORF">HKD39_02510</name>
</gene>
<evidence type="ECO:0000256" key="4">
    <source>
        <dbReference type="ARBA" id="ARBA00022801"/>
    </source>
</evidence>
<evidence type="ECO:0000256" key="2">
    <source>
        <dbReference type="ARBA" id="ARBA00007092"/>
    </source>
</evidence>
<dbReference type="InterPro" id="IPR037493">
    <property type="entry name" value="ExoIII-like"/>
</dbReference>
<evidence type="ECO:0000313" key="11">
    <source>
        <dbReference type="EMBL" id="NNG34610.1"/>
    </source>
</evidence>
<proteinExistence type="inferred from homology"/>
<evidence type="ECO:0000256" key="3">
    <source>
        <dbReference type="ARBA" id="ARBA00022723"/>
    </source>
</evidence>
<accession>A0A849A7Z9</accession>
<comment type="cofactor">
    <cofactor evidence="7">
        <name>Mg(2+)</name>
        <dbReference type="ChEBI" id="CHEBI:18420"/>
    </cofactor>
    <cofactor evidence="7">
        <name>Mn(2+)</name>
        <dbReference type="ChEBI" id="CHEBI:29035"/>
    </cofactor>
    <text evidence="7">Probably binds two magnesium or manganese ions per subunit.</text>
</comment>
<evidence type="ECO:0000256" key="8">
    <source>
        <dbReference type="PIRSR" id="PIRSR604808-3"/>
    </source>
</evidence>
<comment type="caution">
    <text evidence="11">The sequence shown here is derived from an EMBL/GenBank/DDBJ whole genome shotgun (WGS) entry which is preliminary data.</text>
</comment>
<feature type="binding site" evidence="7">
    <location>
        <position position="253"/>
    </location>
    <ligand>
        <name>Mg(2+)</name>
        <dbReference type="ChEBI" id="CHEBI:18420"/>
        <label>1</label>
    </ligand>
</feature>
<dbReference type="GO" id="GO:0006281">
    <property type="term" value="P:DNA repair"/>
    <property type="evidence" value="ECO:0007669"/>
    <property type="project" value="InterPro"/>
</dbReference>
<feature type="site" description="Interaction with DNA substrate" evidence="8">
    <location>
        <position position="254"/>
    </location>
</feature>
<keyword evidence="12" id="KW-1185">Reference proteome</keyword>
<dbReference type="InterPro" id="IPR005135">
    <property type="entry name" value="Endo/exonuclease/phosphatase"/>
</dbReference>
<protein>
    <submittedName>
        <fullName evidence="11">Exodeoxyribonuclease III</fullName>
        <ecNumber evidence="11">3.1.11.2</ecNumber>
    </submittedName>
</protein>
<dbReference type="AlphaFoldDB" id="A0A849A7Z9"/>
<feature type="binding site" evidence="7">
    <location>
        <position position="153"/>
    </location>
    <ligand>
        <name>Mg(2+)</name>
        <dbReference type="ChEBI" id="CHEBI:18420"/>
        <label>1</label>
    </ligand>
</feature>
<dbReference type="EC" id="3.1.11.2" evidence="11"/>
<dbReference type="NCBIfam" id="TIGR00195">
    <property type="entry name" value="exoDNase_III"/>
    <property type="match status" value="1"/>
</dbReference>
<dbReference type="Proteomes" id="UP000562984">
    <property type="component" value="Unassembled WGS sequence"/>
</dbReference>
<dbReference type="Pfam" id="PF03372">
    <property type="entry name" value="Exo_endo_phos"/>
    <property type="match status" value="1"/>
</dbReference>
<reference evidence="11 12" key="1">
    <citation type="submission" date="2020-05" db="EMBL/GenBank/DDBJ databases">
        <title>Nakamurella sp. DB0629 isolated from air conditioner.</title>
        <authorList>
            <person name="Kim D.H."/>
            <person name="Kim D.-U."/>
        </authorList>
    </citation>
    <scope>NUCLEOTIDE SEQUENCE [LARGE SCALE GENOMIC DNA]</scope>
    <source>
        <strain evidence="11 12">DB0629</strain>
    </source>
</reference>
<dbReference type="PANTHER" id="PTHR43250">
    <property type="entry name" value="EXODEOXYRIBONUCLEASE III"/>
    <property type="match status" value="1"/>
</dbReference>
<evidence type="ECO:0000259" key="10">
    <source>
        <dbReference type="Pfam" id="PF03372"/>
    </source>
</evidence>
<dbReference type="NCBIfam" id="TIGR00633">
    <property type="entry name" value="xth"/>
    <property type="match status" value="1"/>
</dbReference>
<keyword evidence="5 7" id="KW-0460">Magnesium</keyword>
<keyword evidence="4 11" id="KW-0378">Hydrolase</keyword>
<dbReference type="GO" id="GO:0046872">
    <property type="term" value="F:metal ion binding"/>
    <property type="evidence" value="ECO:0007669"/>
    <property type="project" value="UniProtKB-KW"/>
</dbReference>
<dbReference type="InterPro" id="IPR020848">
    <property type="entry name" value="AP_endonuclease_F1_CS"/>
</dbReference>
<dbReference type="PROSITE" id="PS51435">
    <property type="entry name" value="AP_NUCLEASE_F1_4"/>
    <property type="match status" value="1"/>
</dbReference>